<evidence type="ECO:0000313" key="3">
    <source>
        <dbReference type="Proteomes" id="UP000009170"/>
    </source>
</evidence>
<dbReference type="EMBL" id="CAID01000006">
    <property type="protein sequence ID" value="CEF98406.1"/>
    <property type="molecule type" value="Genomic_DNA"/>
</dbReference>
<keyword evidence="3" id="KW-1185">Reference proteome</keyword>
<dbReference type="PANTHER" id="PTHR47578">
    <property type="entry name" value="THIOREDOXIN-LIKE PROTEIN CDSP32, CHLOROPLASTIC"/>
    <property type="match status" value="1"/>
</dbReference>
<dbReference type="AlphaFoldDB" id="A0A090M2J6"/>
<name>A0A090M2J6_OSTTA</name>
<accession>A0A090M2J6</accession>
<reference evidence="2" key="3">
    <citation type="submission" date="2017-04" db="EMBL/GenBank/DDBJ databases">
        <title>Population genomics of picophytoplankton unveils novel chromosome hypervariability.</title>
        <authorList>
            <consortium name="DOE Joint Genome Institute"/>
            <person name="Blanc-Mathieu R."/>
            <person name="Krasovec M."/>
            <person name="Hebrard M."/>
            <person name="Yau S."/>
            <person name="Desgranges E."/>
            <person name="Martin J."/>
            <person name="Schackwitz W."/>
            <person name="Kuo A."/>
            <person name="Salin G."/>
            <person name="Donnadieu C."/>
            <person name="Desdevises Y."/>
            <person name="Sanchez-Ferandin S."/>
            <person name="Moreau H."/>
            <person name="Rivals E."/>
            <person name="Grigoriev I.V."/>
            <person name="Grimsley N."/>
            <person name="Eyre-Walker A."/>
            <person name="Piganeau G."/>
        </authorList>
    </citation>
    <scope>NUCLEOTIDE SEQUENCE [LARGE SCALE GENOMIC DNA]</scope>
    <source>
        <strain evidence="2">RCC 1115</strain>
    </source>
</reference>
<accession>A0A1Y5IJW8</accession>
<reference evidence="1 3" key="1">
    <citation type="journal article" date="2006" name="Proc. Natl. Acad. Sci. U.S.A.">
        <title>Genome analysis of the smallest free-living eukaryote Ostreococcus tauri unveils many unique features.</title>
        <authorList>
            <person name="Derelle E."/>
            <person name="Ferraz C."/>
            <person name="Rombauts S."/>
            <person name="Rouze P."/>
            <person name="Worden A.Z."/>
            <person name="Robbens S."/>
            <person name="Partensky F."/>
            <person name="Degroeve S."/>
            <person name="Echeynie S."/>
            <person name="Cooke R."/>
            <person name="Saeys Y."/>
            <person name="Wuyts J."/>
            <person name="Jabbari K."/>
            <person name="Bowler C."/>
            <person name="Panaud O."/>
            <person name="Piegu B."/>
            <person name="Ball S.G."/>
            <person name="Ral J.-P."/>
            <person name="Bouget F.-Y."/>
            <person name="Piganeau G."/>
            <person name="De Baets B."/>
            <person name="Picard A."/>
            <person name="Delseny M."/>
            <person name="Demaille J."/>
            <person name="Van de Peer Y."/>
            <person name="Moreau H."/>
        </authorList>
    </citation>
    <scope>NUCLEOTIDE SEQUENCE [LARGE SCALE GENOMIC DNA]</scope>
    <source>
        <strain evidence="1 3">OTTH0595</strain>
    </source>
</reference>
<dbReference type="InterPro" id="IPR036249">
    <property type="entry name" value="Thioredoxin-like_sf"/>
</dbReference>
<dbReference type="OrthoDB" id="10263751at2759"/>
<dbReference type="Gene3D" id="3.40.30.10">
    <property type="entry name" value="Glutaredoxin"/>
    <property type="match status" value="2"/>
</dbReference>
<dbReference type="Proteomes" id="UP000009170">
    <property type="component" value="Unassembled WGS sequence"/>
</dbReference>
<dbReference type="InParanoid" id="A0A090M2J6"/>
<dbReference type="InterPro" id="IPR044192">
    <property type="entry name" value="CDSP32"/>
</dbReference>
<dbReference type="GO" id="GO:0016671">
    <property type="term" value="F:oxidoreductase activity, acting on a sulfur group of donors, disulfide as acceptor"/>
    <property type="evidence" value="ECO:0007669"/>
    <property type="project" value="InterPro"/>
</dbReference>
<evidence type="ECO:0000313" key="1">
    <source>
        <dbReference type="EMBL" id="CEF98406.1"/>
    </source>
</evidence>
<dbReference type="Proteomes" id="UP000195557">
    <property type="component" value="Unassembled WGS sequence"/>
</dbReference>
<dbReference type="EMBL" id="KZ155774">
    <property type="protein sequence ID" value="OUS48403.1"/>
    <property type="molecule type" value="Genomic_DNA"/>
</dbReference>
<reference evidence="1" key="2">
    <citation type="journal article" date="2014" name="BMC Genomics">
        <title>An improved genome of the model marine alga Ostreococcus tauri unfolds by assessing Illumina de novo assemblies.</title>
        <authorList>
            <person name="Blanc-Mathieu R."/>
            <person name="Verhelst B."/>
            <person name="Derelle E."/>
            <person name="Rombauts S."/>
            <person name="Bouget F.Y."/>
            <person name="Carre I."/>
            <person name="Chateau A."/>
            <person name="Eyre-Walker A."/>
            <person name="Grimsley N."/>
            <person name="Moreau H."/>
            <person name="Piegu B."/>
            <person name="Rivals E."/>
            <person name="Schackwitz W."/>
            <person name="Van de Peer Y."/>
            <person name="Piganeau G."/>
        </authorList>
    </citation>
    <scope>NUCLEOTIDE SEQUENCE</scope>
    <source>
        <strain evidence="1">RCC4221</strain>
    </source>
</reference>
<organism evidence="1 3">
    <name type="scientific">Ostreococcus tauri</name>
    <name type="common">Marine green alga</name>
    <dbReference type="NCBI Taxonomy" id="70448"/>
    <lineage>
        <taxon>Eukaryota</taxon>
        <taxon>Viridiplantae</taxon>
        <taxon>Chlorophyta</taxon>
        <taxon>Mamiellophyceae</taxon>
        <taxon>Mamiellales</taxon>
        <taxon>Bathycoccaceae</taxon>
        <taxon>Ostreococcus</taxon>
    </lineage>
</organism>
<dbReference type="SUPFAM" id="SSF52833">
    <property type="entry name" value="Thioredoxin-like"/>
    <property type="match status" value="2"/>
</dbReference>
<proteinExistence type="predicted"/>
<sequence length="357" mass="38813">MLATRCATRINARTGTHGGTTKRSQPSARAVVARAASGDERRAAESARVLERTREIRNSNELDAALALAGENLVMLAIESDEECYGGDSAWSGADAKMESCRQLSASLARIAREAKDVTFCSINVVGHEDSRALARELGVQQFPTYQYYKKGELIWEHVGAGAGSHEKIAEGVLYYGNTGAGGMKTTEYITEIESKADLESFLEACAPEQDVEGFSAPVSVPCDKQLAIVDVSIEKNAPAGCMHIFPAIVSLARNTAGATRWARLIGDKSAEATSLMKDLKVEEVPTFVFFADGKEVDRYTGADRLALMNKVLEFQRDNGVRLPERATRKRMSTAEAKEIARAAREREKAAGRRSGW</sequence>
<dbReference type="CDD" id="cd02947">
    <property type="entry name" value="TRX_family"/>
    <property type="match status" value="1"/>
</dbReference>
<dbReference type="STRING" id="70448.A0A090M2J6"/>
<gene>
    <name evidence="2" type="ORF">BE221DRAFT_189696</name>
    <name evidence="1" type="ORF">OT_ostta06g02850</name>
</gene>
<evidence type="ECO:0000313" key="2">
    <source>
        <dbReference type="EMBL" id="OUS48403.1"/>
    </source>
</evidence>
<accession>A0A454XYX4</accession>
<protein>
    <submittedName>
        <fullName evidence="2">Putative thioredoxin-like protein CDSP32</fullName>
    </submittedName>
    <submittedName>
        <fullName evidence="1">Thioredoxin-like fold</fullName>
    </submittedName>
</protein>
<dbReference type="PANTHER" id="PTHR47578:SF1">
    <property type="entry name" value="THIOREDOXIN-LIKE PROTEIN CDSP32, CHLOROPLASTIC"/>
    <property type="match status" value="1"/>
</dbReference>
<dbReference type="FunCoup" id="A0A090M2J6">
    <property type="interactions" value="516"/>
</dbReference>